<reference evidence="1" key="1">
    <citation type="submission" date="2021-02" db="EMBL/GenBank/DDBJ databases">
        <authorList>
            <person name="Nowell W R."/>
        </authorList>
    </citation>
    <scope>NUCLEOTIDE SEQUENCE</scope>
</reference>
<proteinExistence type="predicted"/>
<dbReference type="Proteomes" id="UP000663873">
    <property type="component" value="Unassembled WGS sequence"/>
</dbReference>
<dbReference type="EMBL" id="CAJOBP010014180">
    <property type="protein sequence ID" value="CAF4576363.1"/>
    <property type="molecule type" value="Genomic_DNA"/>
</dbReference>
<sequence length="23" mass="2773">MHSSFIKEIKLEHMKALITYDHT</sequence>
<evidence type="ECO:0000313" key="1">
    <source>
        <dbReference type="EMBL" id="CAF4576363.1"/>
    </source>
</evidence>
<accession>A0A821ABH7</accession>
<dbReference type="AlphaFoldDB" id="A0A821ABH7"/>
<organism evidence="1 2">
    <name type="scientific">Rotaria socialis</name>
    <dbReference type="NCBI Taxonomy" id="392032"/>
    <lineage>
        <taxon>Eukaryota</taxon>
        <taxon>Metazoa</taxon>
        <taxon>Spiralia</taxon>
        <taxon>Gnathifera</taxon>
        <taxon>Rotifera</taxon>
        <taxon>Eurotatoria</taxon>
        <taxon>Bdelloidea</taxon>
        <taxon>Philodinida</taxon>
        <taxon>Philodinidae</taxon>
        <taxon>Rotaria</taxon>
    </lineage>
</organism>
<gene>
    <name evidence="1" type="ORF">UJA718_LOCUS30481</name>
</gene>
<keyword evidence="2" id="KW-1185">Reference proteome</keyword>
<feature type="non-terminal residue" evidence="1">
    <location>
        <position position="23"/>
    </location>
</feature>
<comment type="caution">
    <text evidence="1">The sequence shown here is derived from an EMBL/GenBank/DDBJ whole genome shotgun (WGS) entry which is preliminary data.</text>
</comment>
<protein>
    <submittedName>
        <fullName evidence="1">Uncharacterized protein</fullName>
    </submittedName>
</protein>
<name>A0A821ABH7_9BILA</name>
<evidence type="ECO:0000313" key="2">
    <source>
        <dbReference type="Proteomes" id="UP000663873"/>
    </source>
</evidence>